<gene>
    <name evidence="1" type="ORF">AFUS01_LOCUS30513</name>
</gene>
<evidence type="ECO:0000313" key="2">
    <source>
        <dbReference type="Proteomes" id="UP000708208"/>
    </source>
</evidence>
<name>A0A8J2P9Q5_9HEXA</name>
<evidence type="ECO:0000313" key="1">
    <source>
        <dbReference type="EMBL" id="CAG7820106.1"/>
    </source>
</evidence>
<dbReference type="EMBL" id="CAJVCH010469259">
    <property type="protein sequence ID" value="CAG7820106.1"/>
    <property type="molecule type" value="Genomic_DNA"/>
</dbReference>
<accession>A0A8J2P9Q5</accession>
<reference evidence="1" key="1">
    <citation type="submission" date="2021-06" db="EMBL/GenBank/DDBJ databases">
        <authorList>
            <person name="Hodson N. C."/>
            <person name="Mongue J. A."/>
            <person name="Jaron S. K."/>
        </authorList>
    </citation>
    <scope>NUCLEOTIDE SEQUENCE</scope>
</reference>
<proteinExistence type="predicted"/>
<keyword evidence="2" id="KW-1185">Reference proteome</keyword>
<comment type="caution">
    <text evidence="1">The sequence shown here is derived from an EMBL/GenBank/DDBJ whole genome shotgun (WGS) entry which is preliminary data.</text>
</comment>
<sequence length="121" mass="13797">MAKIPRKEKVSSVCSVNRKAQKYYLAHRQHRSSSQLNLLTLGYPSSVSVISQKQPRGKSIRQFHTQKFSAVKPERPTTTDCTTAFTALESNSKQILQVHQVMLFNLPHVEHEALYALNLYV</sequence>
<protein>
    <submittedName>
        <fullName evidence="1">Uncharacterized protein</fullName>
    </submittedName>
</protein>
<dbReference type="AlphaFoldDB" id="A0A8J2P9Q5"/>
<organism evidence="1 2">
    <name type="scientific">Allacma fusca</name>
    <dbReference type="NCBI Taxonomy" id="39272"/>
    <lineage>
        <taxon>Eukaryota</taxon>
        <taxon>Metazoa</taxon>
        <taxon>Ecdysozoa</taxon>
        <taxon>Arthropoda</taxon>
        <taxon>Hexapoda</taxon>
        <taxon>Collembola</taxon>
        <taxon>Symphypleona</taxon>
        <taxon>Sminthuridae</taxon>
        <taxon>Allacma</taxon>
    </lineage>
</organism>
<dbReference type="Proteomes" id="UP000708208">
    <property type="component" value="Unassembled WGS sequence"/>
</dbReference>